<dbReference type="PANTHER" id="PTHR13738">
    <property type="entry name" value="TROPONIN I"/>
    <property type="match status" value="1"/>
</dbReference>
<accession>A0A915ETA4</accession>
<dbReference type="SUPFAM" id="SSF90250">
    <property type="entry name" value="Troponin coil-coiled subunits"/>
    <property type="match status" value="1"/>
</dbReference>
<feature type="region of interest" description="Disordered" evidence="2">
    <location>
        <begin position="722"/>
        <end position="744"/>
    </location>
</feature>
<dbReference type="InterPro" id="IPR001978">
    <property type="entry name" value="Troponin"/>
</dbReference>
<dbReference type="InterPro" id="IPR050875">
    <property type="entry name" value="Troponin_I"/>
</dbReference>
<evidence type="ECO:0000256" key="2">
    <source>
        <dbReference type="SAM" id="MobiDB-lite"/>
    </source>
</evidence>
<evidence type="ECO:0000256" key="1">
    <source>
        <dbReference type="ARBA" id="ARBA00009930"/>
    </source>
</evidence>
<proteinExistence type="inferred from homology"/>
<evidence type="ECO:0000313" key="3">
    <source>
        <dbReference type="Proteomes" id="UP000887574"/>
    </source>
</evidence>
<organism evidence="3 4">
    <name type="scientific">Ditylenchus dipsaci</name>
    <dbReference type="NCBI Taxonomy" id="166011"/>
    <lineage>
        <taxon>Eukaryota</taxon>
        <taxon>Metazoa</taxon>
        <taxon>Ecdysozoa</taxon>
        <taxon>Nematoda</taxon>
        <taxon>Chromadorea</taxon>
        <taxon>Rhabditida</taxon>
        <taxon>Tylenchina</taxon>
        <taxon>Tylenchomorpha</taxon>
        <taxon>Sphaerularioidea</taxon>
        <taxon>Anguinidae</taxon>
        <taxon>Anguininae</taxon>
        <taxon>Ditylenchus</taxon>
    </lineage>
</organism>
<dbReference type="WBParaSite" id="jg9582.1">
    <property type="protein sequence ID" value="jg9582.1"/>
    <property type="gene ID" value="jg9582"/>
</dbReference>
<feature type="compositionally biased region" description="Low complexity" evidence="2">
    <location>
        <begin position="726"/>
        <end position="742"/>
    </location>
</feature>
<dbReference type="PANTHER" id="PTHR13738:SF41">
    <property type="entry name" value="TROPONIN I 4"/>
    <property type="match status" value="1"/>
</dbReference>
<dbReference type="AlphaFoldDB" id="A0A915ETA4"/>
<dbReference type="InterPro" id="IPR038077">
    <property type="entry name" value="Troponin_sf"/>
</dbReference>
<sequence>MMLISAPDIISYSQSNVDEDTVLTQVRINTHERVFNFDMELSKFIPSFPPSLTMTCNPQMPSCATIVTNADVYSLSNVLKELAAVIYELKTLRTMVRLIPPAEIEERENNMGNLLSELLTFSDCSSKDLECGFGEFGRPTSYDDRNVLLTTIATSLLCEQSVAEEYICGPLTFLADIATRLYRSENLDLGFSTHLHFKNKEDKILFVQALLVSTVMDCGMYSCTQNATEAWKKLHQDFYKFDENKVYDLRTEAALAYVSTPFTRIIMRRRIANKARVDRLPYWSVESNRKAVNRLDTSLLRSGNVLANSLALLAYTSNTSVYRIWRTEFNFDDLTNWLVEQQTANREFENAIDTYFGARSLYSYHLTQMPRGLHAGITGNISSANLSSVRQFDAKELPFSLSRGGDVPKRPTDIYPVTIRLSQSRNPGNLSHILQTVTIVLHSSMIKHLEIQHGLFTGFSTQATNVELLSGSAKLEPPKVSSTAVHFLLRDIEKEGAVTYAVTVIEPPTNYSPENLAPIAISAICHSVMGRLIVLPSSLSFGAISNMDDNSQDDDGIVALNVAQHPRHRRQMRHVGRQGLARTFVSSGPEAYRLDDENGEGAKQGNGMSVASNLQTISADLVETVCLPNGACICAEMTCSSLRCTNCSTLSFNSLCDELRQPTRFAIIFRITDSRSAKQEEAAYSVFDIKILDWYGDVVDAPDQMTIWLRNCNLQCISMTSSVDNSSSKPSAAPPKSMSSMAQVTTTKSMLRTHYVLRDSDRLAKSTDCWPLFGRPQSDDEEDQKRQADRDRKKAEVRKRLEEAGRMKKAKKGFLTPERKKKLRKLLMLKAAEDLKQQQMLKEQERQRILAERILPLPDLDSMSEAEWHKVGQEFVDRITELESASYDLSYKVRQKDFEINELSIAVNDLRGKFVKPTLKKVSKTDSQFDKIKKKGESKVDFRNNLKTVDKKQFVIEEKEEKTKVEWSKN</sequence>
<keyword evidence="3" id="KW-1185">Reference proteome</keyword>
<dbReference type="GO" id="GO:0005861">
    <property type="term" value="C:troponin complex"/>
    <property type="evidence" value="ECO:0007669"/>
    <property type="project" value="InterPro"/>
</dbReference>
<evidence type="ECO:0000313" key="4">
    <source>
        <dbReference type="WBParaSite" id="jg9582.1"/>
    </source>
</evidence>
<name>A0A915ETA4_9BILA</name>
<dbReference type="Pfam" id="PF00992">
    <property type="entry name" value="Troponin"/>
    <property type="match status" value="1"/>
</dbReference>
<protein>
    <submittedName>
        <fullName evidence="4">Uncharacterized protein</fullName>
    </submittedName>
</protein>
<reference evidence="4" key="1">
    <citation type="submission" date="2022-11" db="UniProtKB">
        <authorList>
            <consortium name="WormBaseParasite"/>
        </authorList>
    </citation>
    <scope>IDENTIFICATION</scope>
</reference>
<dbReference type="GO" id="GO:0006936">
    <property type="term" value="P:muscle contraction"/>
    <property type="evidence" value="ECO:0007669"/>
    <property type="project" value="TreeGrafter"/>
</dbReference>
<dbReference type="Gene3D" id="1.20.5.350">
    <property type="match status" value="1"/>
</dbReference>
<dbReference type="Proteomes" id="UP000887574">
    <property type="component" value="Unplaced"/>
</dbReference>
<feature type="region of interest" description="Disordered" evidence="2">
    <location>
        <begin position="772"/>
        <end position="798"/>
    </location>
</feature>
<feature type="compositionally biased region" description="Basic and acidic residues" evidence="2">
    <location>
        <begin position="783"/>
        <end position="798"/>
    </location>
</feature>
<dbReference type="Gene3D" id="1.50.10.20">
    <property type="match status" value="1"/>
</dbReference>
<comment type="similarity">
    <text evidence="1">Belongs to the troponin I family.</text>
</comment>